<sequence length="282" mass="31687">MFALFAALTFASTKTDKCRGVSCSWHNWWPQFHTAKTVDGLISDFHANVVRTFIGVEKEKGYLTNKQNALTCCYNVIDECISKGIFGIINWASFQTTYLTQATEFFTTMAKKYAGNAKVIYELLNEPESATWAQIKTYSESLIKTIRQYDKTNLILVPTPSWDQKIGEAAKDPVTIDTNLAYTFHIYTATHPKSYQDDLKAAVGKISVWADENGAMNSDGKGALDTAGWNNWISLYEQLGVNWLCYGTQDTSETCSLFKSTDSFSDLSAWGTLCKSTIRKYQ</sequence>
<keyword evidence="2 4" id="KW-0378">Hydrolase</keyword>
<dbReference type="InterPro" id="IPR017853">
    <property type="entry name" value="GH"/>
</dbReference>
<dbReference type="AlphaFoldDB" id="A4UX03"/>
<evidence type="ECO:0000256" key="1">
    <source>
        <dbReference type="ARBA" id="ARBA00005641"/>
    </source>
</evidence>
<dbReference type="SUPFAM" id="SSF51445">
    <property type="entry name" value="(Trans)glycosidases"/>
    <property type="match status" value="1"/>
</dbReference>
<name>A4UX03_9EUKA</name>
<evidence type="ECO:0000313" key="6">
    <source>
        <dbReference type="EMBL" id="BAF57413.1"/>
    </source>
</evidence>
<keyword evidence="3 4" id="KW-0326">Glycosidase</keyword>
<proteinExistence type="evidence at transcript level"/>
<comment type="similarity">
    <text evidence="1 4">Belongs to the glycosyl hydrolase 5 (cellulase A) family.</text>
</comment>
<dbReference type="Gene3D" id="3.20.20.80">
    <property type="entry name" value="Glycosidases"/>
    <property type="match status" value="1"/>
</dbReference>
<evidence type="ECO:0000259" key="5">
    <source>
        <dbReference type="Pfam" id="PF00150"/>
    </source>
</evidence>
<evidence type="ECO:0000256" key="3">
    <source>
        <dbReference type="ARBA" id="ARBA00023295"/>
    </source>
</evidence>
<evidence type="ECO:0000256" key="2">
    <source>
        <dbReference type="ARBA" id="ARBA00022801"/>
    </source>
</evidence>
<feature type="domain" description="Glycoside hydrolase family 5" evidence="5">
    <location>
        <begin position="17"/>
        <end position="246"/>
    </location>
</feature>
<protein>
    <submittedName>
        <fullName evidence="6">Putative glycosyl hydrolase family5</fullName>
    </submittedName>
</protein>
<dbReference type="InterPro" id="IPR001547">
    <property type="entry name" value="Glyco_hydro_5"/>
</dbReference>
<reference evidence="6" key="1">
    <citation type="journal article" date="2010" name="PLoS ONE">
        <title>Phylogenetic analysis of cellulolytic enzyme genes from representative lineages of termites and a related cockroach.</title>
        <authorList>
            <person name="Todaka N."/>
            <person name="Inoue T."/>
            <person name="Saita K."/>
            <person name="Ohkuma M."/>
            <person name="Nalepa C.A."/>
            <person name="Lenz M."/>
            <person name="Kudo T."/>
            <person name="Moriya S."/>
        </authorList>
    </citation>
    <scope>NUCLEOTIDE SEQUENCE</scope>
</reference>
<organism evidence="6">
    <name type="scientific">uncultured symbiotic protist of Mastotermes darwiniensis</name>
    <dbReference type="NCBI Taxonomy" id="403661"/>
    <lineage>
        <taxon>Eukaryota</taxon>
        <taxon>environmental samples</taxon>
    </lineage>
</organism>
<dbReference type="PANTHER" id="PTHR34142:SF1">
    <property type="entry name" value="GLYCOSIDE HYDROLASE FAMILY 5 DOMAIN-CONTAINING PROTEIN"/>
    <property type="match status" value="1"/>
</dbReference>
<dbReference type="PANTHER" id="PTHR34142">
    <property type="entry name" value="ENDO-BETA-1,4-GLUCANASE A"/>
    <property type="match status" value="1"/>
</dbReference>
<dbReference type="Pfam" id="PF00150">
    <property type="entry name" value="Cellulase"/>
    <property type="match status" value="1"/>
</dbReference>
<dbReference type="CAZy" id="GH5">
    <property type="family name" value="Glycoside Hydrolase Family 5"/>
</dbReference>
<accession>A4UX03</accession>
<dbReference type="GO" id="GO:0004553">
    <property type="term" value="F:hydrolase activity, hydrolyzing O-glycosyl compounds"/>
    <property type="evidence" value="ECO:0007669"/>
    <property type="project" value="InterPro"/>
</dbReference>
<evidence type="ECO:0000256" key="4">
    <source>
        <dbReference type="RuleBase" id="RU361153"/>
    </source>
</evidence>
<dbReference type="GO" id="GO:0000272">
    <property type="term" value="P:polysaccharide catabolic process"/>
    <property type="evidence" value="ECO:0007669"/>
    <property type="project" value="InterPro"/>
</dbReference>
<dbReference type="EMBL" id="AB274654">
    <property type="protein sequence ID" value="BAF57413.1"/>
    <property type="molecule type" value="mRNA"/>
</dbReference>